<dbReference type="GO" id="GO:0005886">
    <property type="term" value="C:plasma membrane"/>
    <property type="evidence" value="ECO:0007669"/>
    <property type="project" value="UniProtKB-SubCell"/>
</dbReference>
<comment type="caution">
    <text evidence="10">The sequence shown here is derived from an EMBL/GenBank/DDBJ whole genome shotgun (WGS) entry which is preliminary data.</text>
</comment>
<feature type="transmembrane region" description="Helical" evidence="8">
    <location>
        <begin position="337"/>
        <end position="360"/>
    </location>
</feature>
<dbReference type="RefSeq" id="WP_104521759.1">
    <property type="nucleotide sequence ID" value="NZ_NHRY01000252.1"/>
</dbReference>
<evidence type="ECO:0000256" key="3">
    <source>
        <dbReference type="ARBA" id="ARBA00022475"/>
    </source>
</evidence>
<evidence type="ECO:0000259" key="9">
    <source>
        <dbReference type="Pfam" id="PF12832"/>
    </source>
</evidence>
<dbReference type="Proteomes" id="UP000239724">
    <property type="component" value="Unassembled WGS sequence"/>
</dbReference>
<evidence type="ECO:0000256" key="7">
    <source>
        <dbReference type="ARBA" id="ARBA00023136"/>
    </source>
</evidence>
<proteinExistence type="predicted"/>
<keyword evidence="3" id="KW-1003">Cell membrane</keyword>
<keyword evidence="6 8" id="KW-1133">Transmembrane helix</keyword>
<evidence type="ECO:0000313" key="10">
    <source>
        <dbReference type="EMBL" id="PPQ27886.1"/>
    </source>
</evidence>
<dbReference type="EMBL" id="NHRY01000252">
    <property type="protein sequence ID" value="PPQ27886.1"/>
    <property type="molecule type" value="Genomic_DNA"/>
</dbReference>
<feature type="transmembrane region" description="Helical" evidence="8">
    <location>
        <begin position="366"/>
        <end position="384"/>
    </location>
</feature>
<feature type="transmembrane region" description="Helical" evidence="8">
    <location>
        <begin position="20"/>
        <end position="41"/>
    </location>
</feature>
<dbReference type="PIRSF" id="PIRSF004925">
    <property type="entry name" value="HcaT"/>
    <property type="match status" value="1"/>
</dbReference>
<evidence type="ECO:0000256" key="5">
    <source>
        <dbReference type="ARBA" id="ARBA00022692"/>
    </source>
</evidence>
<evidence type="ECO:0000313" key="11">
    <source>
        <dbReference type="Proteomes" id="UP000239724"/>
    </source>
</evidence>
<dbReference type="GO" id="GO:0030395">
    <property type="term" value="F:lactose binding"/>
    <property type="evidence" value="ECO:0007669"/>
    <property type="project" value="TreeGrafter"/>
</dbReference>
<comment type="subcellular location">
    <subcellularLocation>
        <location evidence="1">Cell inner membrane</location>
        <topology evidence="1">Multi-pass membrane protein</topology>
    </subcellularLocation>
</comment>
<name>A0A2S6MZX0_RHOGL</name>
<dbReference type="SUPFAM" id="SSF103473">
    <property type="entry name" value="MFS general substrate transporter"/>
    <property type="match status" value="1"/>
</dbReference>
<dbReference type="PANTHER" id="PTHR23522:SF10">
    <property type="entry name" value="3-PHENYLPROPIONIC ACID TRANSPORTER-RELATED"/>
    <property type="match status" value="1"/>
</dbReference>
<feature type="transmembrane region" description="Helical" evidence="8">
    <location>
        <begin position="139"/>
        <end position="157"/>
    </location>
</feature>
<keyword evidence="5 8" id="KW-0812">Transmembrane</keyword>
<protein>
    <recommendedName>
        <fullName evidence="9">Major facilitator superfamily associated domain-containing protein</fullName>
    </recommendedName>
</protein>
<dbReference type="GO" id="GO:0015528">
    <property type="term" value="F:lactose:proton symporter activity"/>
    <property type="evidence" value="ECO:0007669"/>
    <property type="project" value="TreeGrafter"/>
</dbReference>
<feature type="domain" description="Major facilitator superfamily associated" evidence="9">
    <location>
        <begin position="19"/>
        <end position="368"/>
    </location>
</feature>
<reference evidence="10 11" key="1">
    <citation type="journal article" date="2018" name="Arch. Microbiol.">
        <title>New insights into the metabolic potential of the phototrophic purple bacterium Rhodopila globiformis DSM 161(T) from its draft genome sequence and evidence for a vanadium-dependent nitrogenase.</title>
        <authorList>
            <person name="Imhoff J.F."/>
            <person name="Rahn T."/>
            <person name="Kunzel S."/>
            <person name="Neulinger S.C."/>
        </authorList>
    </citation>
    <scope>NUCLEOTIDE SEQUENCE [LARGE SCALE GENOMIC DNA]</scope>
    <source>
        <strain evidence="10 11">DSM 161</strain>
    </source>
</reference>
<keyword evidence="11" id="KW-1185">Reference proteome</keyword>
<accession>A0A2S6MZX0</accession>
<dbReference type="Gene3D" id="1.20.1250.20">
    <property type="entry name" value="MFS general substrate transporter like domains"/>
    <property type="match status" value="2"/>
</dbReference>
<feature type="transmembrane region" description="Helical" evidence="8">
    <location>
        <begin position="163"/>
        <end position="186"/>
    </location>
</feature>
<evidence type="ECO:0000256" key="2">
    <source>
        <dbReference type="ARBA" id="ARBA00022448"/>
    </source>
</evidence>
<feature type="transmembrane region" description="Helical" evidence="8">
    <location>
        <begin position="79"/>
        <end position="98"/>
    </location>
</feature>
<dbReference type="Pfam" id="PF12832">
    <property type="entry name" value="MFS_1_like"/>
    <property type="match status" value="1"/>
</dbReference>
<dbReference type="InterPro" id="IPR024989">
    <property type="entry name" value="MFS_assoc_dom"/>
</dbReference>
<evidence type="ECO:0000256" key="6">
    <source>
        <dbReference type="ARBA" id="ARBA00022989"/>
    </source>
</evidence>
<dbReference type="InterPro" id="IPR026032">
    <property type="entry name" value="HcaT-like"/>
</dbReference>
<dbReference type="PANTHER" id="PTHR23522">
    <property type="entry name" value="BLL5896 PROTEIN"/>
    <property type="match status" value="1"/>
</dbReference>
<organism evidence="10 11">
    <name type="scientific">Rhodopila globiformis</name>
    <name type="common">Rhodopseudomonas globiformis</name>
    <dbReference type="NCBI Taxonomy" id="1071"/>
    <lineage>
        <taxon>Bacteria</taxon>
        <taxon>Pseudomonadati</taxon>
        <taxon>Pseudomonadota</taxon>
        <taxon>Alphaproteobacteria</taxon>
        <taxon>Acetobacterales</taxon>
        <taxon>Acetobacteraceae</taxon>
        <taxon>Rhodopila</taxon>
    </lineage>
</organism>
<evidence type="ECO:0000256" key="1">
    <source>
        <dbReference type="ARBA" id="ARBA00004429"/>
    </source>
</evidence>
<dbReference type="OrthoDB" id="9150135at2"/>
<dbReference type="AlphaFoldDB" id="A0A2S6MZX0"/>
<dbReference type="InterPro" id="IPR036259">
    <property type="entry name" value="MFS_trans_sf"/>
</dbReference>
<feature type="transmembrane region" description="Helical" evidence="8">
    <location>
        <begin position="104"/>
        <end position="127"/>
    </location>
</feature>
<keyword evidence="2" id="KW-0813">Transport</keyword>
<evidence type="ECO:0000256" key="8">
    <source>
        <dbReference type="SAM" id="Phobius"/>
    </source>
</evidence>
<keyword evidence="4" id="KW-0997">Cell inner membrane</keyword>
<sequence length="389" mass="39461">MPSPLPPPGNQGALARFLALYVTLFAAFGVVSPFLAAFLAGRGLRPEAIGMVLAAGTAIRLLAGPFGGRLADRLGAPRLVLTAYAAAAAVVAFGYLGATGLGPLLLVSVSHAVVLAPIVPLADALALAAGPLGRGFPYGWVRGAGSAAFILSTLVAGQAVARFGLAATIVLNGTLLGAAALSSVAVPDRLRHKVTVETTGGFADLLRNPVFRRLMLVAALIQGSHAMHDSFAVIRWEAAGIGNGTIGVLWSESVVAEVVVFLLIGRRLIDWLSPAGASVLCAAAGVVRWTVLAQSASIAAAALVEPLHGLTFALQHLACMRLIAQVVPPHLAASGQAFYNTVAVGAATALLTLASGPLYATFGAGGFWVMAALCLLAAPLAWGLPRSTP</sequence>
<gene>
    <name evidence="10" type="ORF">CCS01_26110</name>
</gene>
<evidence type="ECO:0000256" key="4">
    <source>
        <dbReference type="ARBA" id="ARBA00022519"/>
    </source>
</evidence>
<dbReference type="NCBIfam" id="NF037955">
    <property type="entry name" value="mfs"/>
    <property type="match status" value="1"/>
</dbReference>
<keyword evidence="7 8" id="KW-0472">Membrane</keyword>